<organism evidence="2">
    <name type="scientific">freshwater metagenome</name>
    <dbReference type="NCBI Taxonomy" id="449393"/>
    <lineage>
        <taxon>unclassified sequences</taxon>
        <taxon>metagenomes</taxon>
        <taxon>ecological metagenomes</taxon>
    </lineage>
</organism>
<protein>
    <submittedName>
        <fullName evidence="2">Unannotated protein</fullName>
    </submittedName>
</protein>
<feature type="region of interest" description="Disordered" evidence="1">
    <location>
        <begin position="1"/>
        <end position="23"/>
    </location>
</feature>
<evidence type="ECO:0000256" key="1">
    <source>
        <dbReference type="SAM" id="MobiDB-lite"/>
    </source>
</evidence>
<dbReference type="EMBL" id="CAEZSR010000167">
    <property type="protein sequence ID" value="CAB4583264.1"/>
    <property type="molecule type" value="Genomic_DNA"/>
</dbReference>
<gene>
    <name evidence="2" type="ORF">UFOPK1493_03231</name>
</gene>
<reference evidence="2" key="1">
    <citation type="submission" date="2020-05" db="EMBL/GenBank/DDBJ databases">
        <authorList>
            <person name="Chiriac C."/>
            <person name="Salcher M."/>
            <person name="Ghai R."/>
            <person name="Kavagutti S V."/>
        </authorList>
    </citation>
    <scope>NUCLEOTIDE SEQUENCE</scope>
</reference>
<sequence>MSDEQWQPARLIPTSGISGPDEQETRATSALLAVLPIVREFGLGLFRPFGAPSGSMETYIEVPLKTADGRTIRPDGLVRISRGQRSWSALIEVKTGPNDLGREQIENYLDVARDNGFDAVVTISNQLAPSAGVHPVDVDKRKVRKVALHHLSWAEVVSAAVIQRVHAGVSDPEQAWILAELIRYLQHPRSGALDFSDMGASWVSVRESISAGTLRPNDKGLPEVVSRWDQLLRFAALRLERELGSGVQVVLSRKEAADPAARTATLAADLASRGVLTGVIRVPNTAGDLAIEADLRTNRCTISVEVAAPGEGRPLTRINWLVRQLTDAPAALRVDAFAHMARTSTSELLSAVRTDPTILLPDPRVDLRRFRVSAVSQLGHKRGVGRGSFIDSLLGSLDGFYESVLQALRPWTPKAPQLPKSRSVLVDAGIDTTVLPEEAGSSDLEEVTDGLEPDVHTVAEASTSGDDDHERPDEEVTHDAKAEHDDVPLVSWAQEIADVQATAASPWVPDGFGADDRD</sequence>
<dbReference type="AlphaFoldDB" id="A0A6J6F8N9"/>
<proteinExistence type="predicted"/>
<evidence type="ECO:0000313" key="2">
    <source>
        <dbReference type="EMBL" id="CAB4583264.1"/>
    </source>
</evidence>
<accession>A0A6J6F8N9</accession>
<feature type="region of interest" description="Disordered" evidence="1">
    <location>
        <begin position="460"/>
        <end position="494"/>
    </location>
</feature>
<feature type="compositionally biased region" description="Basic and acidic residues" evidence="1">
    <location>
        <begin position="466"/>
        <end position="487"/>
    </location>
</feature>
<name>A0A6J6F8N9_9ZZZZ</name>